<comment type="caution">
    <text evidence="1">The sequence shown here is derived from an EMBL/GenBank/DDBJ whole genome shotgun (WGS) entry which is preliminary data.</text>
</comment>
<organism evidence="1 2">
    <name type="scientific">Companilactobacillus mishanensis</name>
    <dbReference type="NCBI Taxonomy" id="2486008"/>
    <lineage>
        <taxon>Bacteria</taxon>
        <taxon>Bacillati</taxon>
        <taxon>Bacillota</taxon>
        <taxon>Bacilli</taxon>
        <taxon>Lactobacillales</taxon>
        <taxon>Lactobacillaceae</taxon>
        <taxon>Companilactobacillus</taxon>
    </lineage>
</organism>
<gene>
    <name evidence="1" type="ORF">FHL03_03425</name>
</gene>
<accession>A0ABW9P5R5</accession>
<dbReference type="RefSeq" id="WP_125703364.1">
    <property type="nucleotide sequence ID" value="NZ_JBHTOO010000003.1"/>
</dbReference>
<sequence length="441" mass="50780">MGYPVEFYNMFKNSSEYGDAKNLGGDVPKEGMLIVGSSYTPTFDNGMSIQTGLVNLEKGQNTSFSFLTYMENPTSSHSPFLYLDQHGTKGRPTEIGKNDEYYQTSGNWHYKHGNNILIYYSLDNENFDEAIPFRTNSSQDKNDMKSSKPHPWEKIINLQRLSPGLHTIRFWAKDTQDRTGKAVSQPVEDIVDVKERFDGPPLIFITSPLFDSDLYNPFESKKSFINLKGTWFADPDAKVKISYSFKGDKKNQLYYLDDSLINKNTWHIDNLNIFKFSDGLPHEIDFEIHDNKNHLPGKTSFTFIFSGTNLSLEIPEKFNFGKINVMPHINLNIKPDIIGNLIINDRRLPNSKHVYLKLDREDFIAGDKKLNSKLVWKDKIIPTSSQFVLDTFSPPTNVEHFKETDYTEELKKYLSLQIDNFNPSESGHYTSKFSWSLEDTI</sequence>
<dbReference type="Proteomes" id="UP000436655">
    <property type="component" value="Unassembled WGS sequence"/>
</dbReference>
<proteinExistence type="predicted"/>
<keyword evidence="2" id="KW-1185">Reference proteome</keyword>
<protein>
    <submittedName>
        <fullName evidence="1">Uncharacterized protein</fullName>
    </submittedName>
</protein>
<evidence type="ECO:0000313" key="2">
    <source>
        <dbReference type="Proteomes" id="UP000436655"/>
    </source>
</evidence>
<reference evidence="1 2" key="1">
    <citation type="journal article" date="2019" name="Syst. Appl. Microbiol.">
        <title>Polyphasic characterization of two novel Lactobacillus spp. isolated from blown salami packages: Description of Lactobacillus halodurans sp. nov. and Lactobacillus salsicarnum sp. nov.</title>
        <authorList>
            <person name="Schuster J.A."/>
            <person name="Klingl A."/>
            <person name="Vogel R.F."/>
            <person name="Ehrmann M.A."/>
        </authorList>
    </citation>
    <scope>NUCLEOTIDE SEQUENCE [LARGE SCALE GENOMIC DNA]</scope>
    <source>
        <strain evidence="1 2">TMW 1.2098</strain>
    </source>
</reference>
<evidence type="ECO:0000313" key="1">
    <source>
        <dbReference type="EMBL" id="MQS44534.1"/>
    </source>
</evidence>
<dbReference type="EMBL" id="VDFN01000001">
    <property type="protein sequence ID" value="MQS44534.1"/>
    <property type="molecule type" value="Genomic_DNA"/>
</dbReference>
<name>A0ABW9P5R5_9LACO</name>